<sequence length="871" mass="98038">MAYYQSYSHYQEPEVLIASNVVYGYGQPTGNSDGSKTPASMINHSGHSPGPLSTPSLSRNASQGPEALPDYAEQMVYDDPGNLSDSPTSVKTPDDDTNFEDLMLDSSTRDYYQNQNGAMTTQVSQGGLTAPQTNMFLAAQGAYPDQVLQDTINATFASQPLQFQAQFTMQGRPLQNTFPSQPHSNYFGGQNYTSQPPRQDPWNGQGPMRNPNLPRSGMAVFDPVTDPVPQQIDLSTFVNDVDYWTMNNTDPNYLISPNDPAPPQDVFPTAQQIFQQRQQRQQPQQQQSFMQPQNQQQIQNSSPIEMRLTTASPKPDSQGFVNFNSQSPLFTNNYITDSVPSSLITSIEQAPNSPMASASSPGGSEGMFSSYQQSDPGMVLDPYSNEAFDTQFLPPPSPVRPSPNRSIPEVTFPEVIFDFSPEPEHQTSRRSGASKPSGRPGGRALGTHLDAKVAKAAHDMRKTVACWHCVLQRDKCGPGDICERCLKRSQRPNADCGLGCSRIKLIELAQYFLPMLIMQIHEDTHLTHFVTQFIQQWNNQEIILYMTCSQKAMPRIPVKVYEFAPRGKELLEQIQYQTDKKTGQRIAIKKESPALGMVHINHNEEKKYDKYISDIVDNHLDAFADVCWADDDNDFMPRLFKLMTRVKPKNEDEQKLLREVNRLIVCTYIMSHTLTIAEETKHQTLSKMHSYTHAGAYVQNYTSPRMTNRQLKYFFARLQRSILSAVLNKLQQIFKSSKGCDKWIAAFVAVTGMAMAHEDQQATVHQVMQTRAISEGWDVRDAQAQADIACREIDARMNFVSQIFRWKYNRKCNPIRDAEHDWEKEVGFGDESSVTFVRSVAQLVRENSECFVLSMPHPRELGGVDVDVDSG</sequence>
<feature type="compositionally biased region" description="Polar residues" evidence="1">
    <location>
        <begin position="29"/>
        <end position="63"/>
    </location>
</feature>
<gene>
    <name evidence="2" type="ORF">K458DRAFT_28082</name>
</gene>
<feature type="region of interest" description="Disordered" evidence="1">
    <location>
        <begin position="29"/>
        <end position="97"/>
    </location>
</feature>
<feature type="region of interest" description="Disordered" evidence="1">
    <location>
        <begin position="180"/>
        <end position="214"/>
    </location>
</feature>
<feature type="region of interest" description="Disordered" evidence="1">
    <location>
        <begin position="420"/>
        <end position="445"/>
    </location>
</feature>
<feature type="region of interest" description="Disordered" evidence="1">
    <location>
        <begin position="351"/>
        <end position="376"/>
    </location>
</feature>
<reference evidence="2" key="1">
    <citation type="journal article" date="2020" name="Stud. Mycol.">
        <title>101 Dothideomycetes genomes: a test case for predicting lifestyles and emergence of pathogens.</title>
        <authorList>
            <person name="Haridas S."/>
            <person name="Albert R."/>
            <person name="Binder M."/>
            <person name="Bloem J."/>
            <person name="Labutti K."/>
            <person name="Salamov A."/>
            <person name="Andreopoulos B."/>
            <person name="Baker S."/>
            <person name="Barry K."/>
            <person name="Bills G."/>
            <person name="Bluhm B."/>
            <person name="Cannon C."/>
            <person name="Castanera R."/>
            <person name="Culley D."/>
            <person name="Daum C."/>
            <person name="Ezra D."/>
            <person name="Gonzalez J."/>
            <person name="Henrissat B."/>
            <person name="Kuo A."/>
            <person name="Liang C."/>
            <person name="Lipzen A."/>
            <person name="Lutzoni F."/>
            <person name="Magnuson J."/>
            <person name="Mondo S."/>
            <person name="Nolan M."/>
            <person name="Ohm R."/>
            <person name="Pangilinan J."/>
            <person name="Park H.-J."/>
            <person name="Ramirez L."/>
            <person name="Alfaro M."/>
            <person name="Sun H."/>
            <person name="Tritt A."/>
            <person name="Yoshinaga Y."/>
            <person name="Zwiers L.-H."/>
            <person name="Turgeon B."/>
            <person name="Goodwin S."/>
            <person name="Spatafora J."/>
            <person name="Crous P."/>
            <person name="Grigoriev I."/>
        </authorList>
    </citation>
    <scope>NUCLEOTIDE SEQUENCE</scope>
    <source>
        <strain evidence="2">CBS 122367</strain>
    </source>
</reference>
<name>A0A6G1J324_9PLEO</name>
<feature type="compositionally biased region" description="Low complexity" evidence="1">
    <location>
        <begin position="351"/>
        <end position="362"/>
    </location>
</feature>
<dbReference type="PANTHER" id="PTHR35392:SF1">
    <property type="entry name" value="ZN(II)2CYS6 TRANSCRIPTION FACTOR (EUROFUNG)"/>
    <property type="match status" value="1"/>
</dbReference>
<feature type="region of interest" description="Disordered" evidence="1">
    <location>
        <begin position="275"/>
        <end position="300"/>
    </location>
</feature>
<evidence type="ECO:0000256" key="1">
    <source>
        <dbReference type="SAM" id="MobiDB-lite"/>
    </source>
</evidence>
<evidence type="ECO:0000313" key="3">
    <source>
        <dbReference type="Proteomes" id="UP000799291"/>
    </source>
</evidence>
<evidence type="ECO:0000313" key="2">
    <source>
        <dbReference type="EMBL" id="KAF2684912.1"/>
    </source>
</evidence>
<keyword evidence="3" id="KW-1185">Reference proteome</keyword>
<dbReference type="PANTHER" id="PTHR35392">
    <property type="entry name" value="ZN(II)2CYS6 TRANSCRIPTION FACTOR (EUROFUNG)-RELATED-RELATED"/>
    <property type="match status" value="1"/>
</dbReference>
<dbReference type="InterPro" id="IPR052973">
    <property type="entry name" value="Fungal_sec-metab_reg_TF"/>
</dbReference>
<dbReference type="EMBL" id="MU005580">
    <property type="protein sequence ID" value="KAF2684912.1"/>
    <property type="molecule type" value="Genomic_DNA"/>
</dbReference>
<dbReference type="OrthoDB" id="4226666at2759"/>
<feature type="compositionally biased region" description="Polar residues" evidence="1">
    <location>
        <begin position="180"/>
        <end position="197"/>
    </location>
</feature>
<organism evidence="2 3">
    <name type="scientific">Lentithecium fluviatile CBS 122367</name>
    <dbReference type="NCBI Taxonomy" id="1168545"/>
    <lineage>
        <taxon>Eukaryota</taxon>
        <taxon>Fungi</taxon>
        <taxon>Dikarya</taxon>
        <taxon>Ascomycota</taxon>
        <taxon>Pezizomycotina</taxon>
        <taxon>Dothideomycetes</taxon>
        <taxon>Pleosporomycetidae</taxon>
        <taxon>Pleosporales</taxon>
        <taxon>Massarineae</taxon>
        <taxon>Lentitheciaceae</taxon>
        <taxon>Lentithecium</taxon>
    </lineage>
</organism>
<accession>A0A6G1J324</accession>
<protein>
    <submittedName>
        <fullName evidence="2">Uncharacterized protein</fullName>
    </submittedName>
</protein>
<proteinExistence type="predicted"/>
<dbReference type="AlphaFoldDB" id="A0A6G1J324"/>
<dbReference type="Proteomes" id="UP000799291">
    <property type="component" value="Unassembled WGS sequence"/>
</dbReference>